<accession>A0A1H9G7V6</accession>
<organism evidence="1 2">
    <name type="scientific">Treponema bryantii</name>
    <dbReference type="NCBI Taxonomy" id="163"/>
    <lineage>
        <taxon>Bacteria</taxon>
        <taxon>Pseudomonadati</taxon>
        <taxon>Spirochaetota</taxon>
        <taxon>Spirochaetia</taxon>
        <taxon>Spirochaetales</taxon>
        <taxon>Treponemataceae</taxon>
        <taxon>Treponema</taxon>
    </lineage>
</organism>
<dbReference type="EMBL" id="FOFU01000004">
    <property type="protein sequence ID" value="SEQ46140.1"/>
    <property type="molecule type" value="Genomic_DNA"/>
</dbReference>
<protein>
    <submittedName>
        <fullName evidence="1">Uncharacterized protein</fullName>
    </submittedName>
</protein>
<gene>
    <name evidence="1" type="ORF">SAMN04487977_104312</name>
</gene>
<evidence type="ECO:0000313" key="2">
    <source>
        <dbReference type="Proteomes" id="UP000182360"/>
    </source>
</evidence>
<evidence type="ECO:0000313" key="1">
    <source>
        <dbReference type="EMBL" id="SEQ46140.1"/>
    </source>
</evidence>
<proteinExistence type="predicted"/>
<dbReference type="AlphaFoldDB" id="A0A1H9G7V6"/>
<dbReference type="Proteomes" id="UP000182360">
    <property type="component" value="Unassembled WGS sequence"/>
</dbReference>
<keyword evidence="2" id="KW-1185">Reference proteome</keyword>
<reference evidence="1 2" key="1">
    <citation type="submission" date="2016-10" db="EMBL/GenBank/DDBJ databases">
        <authorList>
            <person name="de Groot N.N."/>
        </authorList>
    </citation>
    <scope>NUCLEOTIDE SEQUENCE [LARGE SCALE GENOMIC DNA]</scope>
    <source>
        <strain evidence="1 2">B25</strain>
    </source>
</reference>
<sequence>MQWGMSNVGHGLETINLTVLYSSKSSYRAFVSNEKIADFSSGGGAEYAPQTYLISGSQFKIDQQSSSQHRVTWFTIGY</sequence>
<name>A0A1H9G7V6_9SPIR</name>